<name>A0AAD8U764_LOLMU</name>
<sequence length="474" mass="51916">MEANGGGGLGDGGNHAPANGVGNGLANHAPANGVGHALANGVGHALANEGGHGLANHALANGGDQVPAMEAGGVVPAAQAVAELHPALYRTFLYLPAQEIFRCRRVCRLWNNVTGSEGFRRDHREHHSRTPMPLFHFQDPDLVRINLRAVDIRDRAPRPLFRFTRPRNHDVFRIHGSCAGILLLSSGDSLYACNPCTRRWARLPPLHVDHDIVGFYVTGVYHGDFRCHVLHHDRKDSDCAYWIFTLATAALPRTCIGRPGADDDGLGLDLALAKGILPSHKIPPVFVANALHWLPQAARDNTNVLTFDTYLRAFAMVPPPTTRSRNNGEDVVPVVGGQLFGIDDERLAMTVICHATARVDVWVRCNVARTWYRRYSIRLPVDVISLNEGYDEHGGGLTAGVFAVHQGRNGLVQCPRVLLQCDALGAVLKRHRRFDDRTFLARHTIEESLLLHPSILPMQDTDAVGGDPPFFQNQ</sequence>
<evidence type="ECO:0000259" key="1">
    <source>
        <dbReference type="Pfam" id="PF00646"/>
    </source>
</evidence>
<accession>A0AAD8U764</accession>
<dbReference type="InterPro" id="IPR050796">
    <property type="entry name" value="SCF_F-box_component"/>
</dbReference>
<protein>
    <recommendedName>
        <fullName evidence="1">F-box domain-containing protein</fullName>
    </recommendedName>
</protein>
<dbReference type="PANTHER" id="PTHR31672:SF2">
    <property type="entry name" value="F-BOX DOMAIN-CONTAINING PROTEIN"/>
    <property type="match status" value="1"/>
</dbReference>
<dbReference type="Pfam" id="PF00646">
    <property type="entry name" value="F-box"/>
    <property type="match status" value="1"/>
</dbReference>
<dbReference type="AlphaFoldDB" id="A0AAD8U764"/>
<organism evidence="2 3">
    <name type="scientific">Lolium multiflorum</name>
    <name type="common">Italian ryegrass</name>
    <name type="synonym">Lolium perenne subsp. multiflorum</name>
    <dbReference type="NCBI Taxonomy" id="4521"/>
    <lineage>
        <taxon>Eukaryota</taxon>
        <taxon>Viridiplantae</taxon>
        <taxon>Streptophyta</taxon>
        <taxon>Embryophyta</taxon>
        <taxon>Tracheophyta</taxon>
        <taxon>Spermatophyta</taxon>
        <taxon>Magnoliopsida</taxon>
        <taxon>Liliopsida</taxon>
        <taxon>Poales</taxon>
        <taxon>Poaceae</taxon>
        <taxon>BOP clade</taxon>
        <taxon>Pooideae</taxon>
        <taxon>Poodae</taxon>
        <taxon>Poeae</taxon>
        <taxon>Poeae Chloroplast Group 2 (Poeae type)</taxon>
        <taxon>Loliodinae</taxon>
        <taxon>Loliinae</taxon>
        <taxon>Lolium</taxon>
    </lineage>
</organism>
<dbReference type="SUPFAM" id="SSF81383">
    <property type="entry name" value="F-box domain"/>
    <property type="match status" value="1"/>
</dbReference>
<evidence type="ECO:0000313" key="2">
    <source>
        <dbReference type="EMBL" id="KAK1698895.1"/>
    </source>
</evidence>
<feature type="domain" description="F-box" evidence="1">
    <location>
        <begin position="90"/>
        <end position="120"/>
    </location>
</feature>
<dbReference type="InterPro" id="IPR001810">
    <property type="entry name" value="F-box_dom"/>
</dbReference>
<dbReference type="InterPro" id="IPR036047">
    <property type="entry name" value="F-box-like_dom_sf"/>
</dbReference>
<reference evidence="2" key="1">
    <citation type="submission" date="2023-07" db="EMBL/GenBank/DDBJ databases">
        <title>A chromosome-level genome assembly of Lolium multiflorum.</title>
        <authorList>
            <person name="Chen Y."/>
            <person name="Copetti D."/>
            <person name="Kolliker R."/>
            <person name="Studer B."/>
        </authorList>
    </citation>
    <scope>NUCLEOTIDE SEQUENCE</scope>
    <source>
        <strain evidence="2">02402/16</strain>
        <tissue evidence="2">Leaf</tissue>
    </source>
</reference>
<dbReference type="Proteomes" id="UP001231189">
    <property type="component" value="Unassembled WGS sequence"/>
</dbReference>
<proteinExistence type="predicted"/>
<dbReference type="PANTHER" id="PTHR31672">
    <property type="entry name" value="BNACNNG10540D PROTEIN"/>
    <property type="match status" value="1"/>
</dbReference>
<comment type="caution">
    <text evidence="2">The sequence shown here is derived from an EMBL/GenBank/DDBJ whole genome shotgun (WGS) entry which is preliminary data.</text>
</comment>
<keyword evidence="3" id="KW-1185">Reference proteome</keyword>
<evidence type="ECO:0000313" key="3">
    <source>
        <dbReference type="Proteomes" id="UP001231189"/>
    </source>
</evidence>
<gene>
    <name evidence="2" type="ORF">QYE76_015592</name>
</gene>
<dbReference type="EMBL" id="JAUUTY010000001">
    <property type="protein sequence ID" value="KAK1698895.1"/>
    <property type="molecule type" value="Genomic_DNA"/>
</dbReference>